<dbReference type="AlphaFoldDB" id="A0A2V2YRY4"/>
<dbReference type="InterPro" id="IPR000595">
    <property type="entry name" value="cNMP-bd_dom"/>
</dbReference>
<dbReference type="GO" id="GO:0003677">
    <property type="term" value="F:DNA binding"/>
    <property type="evidence" value="ECO:0007669"/>
    <property type="project" value="UniProtKB-KW"/>
</dbReference>
<dbReference type="PANTHER" id="PTHR24567:SF74">
    <property type="entry name" value="HTH-TYPE TRANSCRIPTIONAL REGULATOR ARCR"/>
    <property type="match status" value="1"/>
</dbReference>
<evidence type="ECO:0000256" key="2">
    <source>
        <dbReference type="ARBA" id="ARBA00023125"/>
    </source>
</evidence>
<dbReference type="SUPFAM" id="SSF46785">
    <property type="entry name" value="Winged helix' DNA-binding domain"/>
    <property type="match status" value="1"/>
</dbReference>
<dbReference type="SMART" id="SM00419">
    <property type="entry name" value="HTH_CRP"/>
    <property type="match status" value="1"/>
</dbReference>
<dbReference type="InterPro" id="IPR018490">
    <property type="entry name" value="cNMP-bd_dom_sf"/>
</dbReference>
<dbReference type="CDD" id="cd00038">
    <property type="entry name" value="CAP_ED"/>
    <property type="match status" value="1"/>
</dbReference>
<dbReference type="InterPro" id="IPR036388">
    <property type="entry name" value="WH-like_DNA-bd_sf"/>
</dbReference>
<dbReference type="InterPro" id="IPR018335">
    <property type="entry name" value="Tscrpt_reg_HTH_Crp-type_CS"/>
</dbReference>
<evidence type="ECO:0000256" key="3">
    <source>
        <dbReference type="ARBA" id="ARBA00023159"/>
    </source>
</evidence>
<dbReference type="GO" id="GO:0005829">
    <property type="term" value="C:cytosol"/>
    <property type="evidence" value="ECO:0007669"/>
    <property type="project" value="TreeGrafter"/>
</dbReference>
<evidence type="ECO:0000259" key="5">
    <source>
        <dbReference type="PROSITE" id="PS50042"/>
    </source>
</evidence>
<name>A0A2V2YRY4_9BACL</name>
<keyword evidence="3" id="KW-0010">Activator</keyword>
<accession>A0A2V2YRY4</accession>
<feature type="domain" description="Cyclic nucleotide-binding" evidence="5">
    <location>
        <begin position="66"/>
        <end position="136"/>
    </location>
</feature>
<dbReference type="PRINTS" id="PR00034">
    <property type="entry name" value="HTHCRP"/>
</dbReference>
<dbReference type="Gene3D" id="1.10.10.10">
    <property type="entry name" value="Winged helix-like DNA-binding domain superfamily/Winged helix DNA-binding domain"/>
    <property type="match status" value="1"/>
</dbReference>
<keyword evidence="2" id="KW-0238">DNA-binding</keyword>
<comment type="caution">
    <text evidence="7">The sequence shown here is derived from an EMBL/GenBank/DDBJ whole genome shotgun (WGS) entry which is preliminary data.</text>
</comment>
<evidence type="ECO:0000256" key="4">
    <source>
        <dbReference type="ARBA" id="ARBA00023163"/>
    </source>
</evidence>
<protein>
    <submittedName>
        <fullName evidence="7">CRP/FNR family transcriptional regulator</fullName>
    </submittedName>
</protein>
<dbReference type="Proteomes" id="UP000246635">
    <property type="component" value="Unassembled WGS sequence"/>
</dbReference>
<dbReference type="PROSITE" id="PS50042">
    <property type="entry name" value="CNMP_BINDING_3"/>
    <property type="match status" value="1"/>
</dbReference>
<keyword evidence="4" id="KW-0804">Transcription</keyword>
<dbReference type="PROSITE" id="PS51063">
    <property type="entry name" value="HTH_CRP_2"/>
    <property type="match status" value="1"/>
</dbReference>
<gene>
    <name evidence="7" type="ORF">DFQ01_113122</name>
</gene>
<sequence>MPKCDFHHENSGNSYPLIRKFPDYESVPLPYNLSISYIKGVPIVMNKLAINYKQPIVERTESPLRMDRFFTKEQFTRLEELMYPRRAEAGSYLFWEGEPTGKLYYIHSGKVKLRKSTEEGKDFILSILQAGDIVFEPEDGMRTVHSFSAEVMEEAELGVIQWSDLEILLYRHGDLAVRFLNWVGLMHRVTDSKFRDLLLFGKPGALASTLIRLTNTYGAPCADGILITLKLTNTELADFIGTTRESVNRMLNALKDEGTIDIRKGRIVVLKLNALRQICKCPDCPACPKEVCRI</sequence>
<evidence type="ECO:0000259" key="6">
    <source>
        <dbReference type="PROSITE" id="PS51063"/>
    </source>
</evidence>
<dbReference type="InterPro" id="IPR012318">
    <property type="entry name" value="HTH_CRP"/>
</dbReference>
<dbReference type="InterPro" id="IPR014710">
    <property type="entry name" value="RmlC-like_jellyroll"/>
</dbReference>
<dbReference type="CDD" id="cd00092">
    <property type="entry name" value="HTH_CRP"/>
    <property type="match status" value="1"/>
</dbReference>
<dbReference type="Pfam" id="PF00027">
    <property type="entry name" value="cNMP_binding"/>
    <property type="match status" value="1"/>
</dbReference>
<dbReference type="Pfam" id="PF13545">
    <property type="entry name" value="HTH_Crp_2"/>
    <property type="match status" value="1"/>
</dbReference>
<keyword evidence="8" id="KW-1185">Reference proteome</keyword>
<dbReference type="SUPFAM" id="SSF51206">
    <property type="entry name" value="cAMP-binding domain-like"/>
    <property type="match status" value="1"/>
</dbReference>
<organism evidence="7 8">
    <name type="scientific">Paenibacillus cellulosilyticus</name>
    <dbReference type="NCBI Taxonomy" id="375489"/>
    <lineage>
        <taxon>Bacteria</taxon>
        <taxon>Bacillati</taxon>
        <taxon>Bacillota</taxon>
        <taxon>Bacilli</taxon>
        <taxon>Bacillales</taxon>
        <taxon>Paenibacillaceae</taxon>
        <taxon>Paenibacillus</taxon>
    </lineage>
</organism>
<evidence type="ECO:0000313" key="7">
    <source>
        <dbReference type="EMBL" id="PWV99748.1"/>
    </source>
</evidence>
<dbReference type="GO" id="GO:0003700">
    <property type="term" value="F:DNA-binding transcription factor activity"/>
    <property type="evidence" value="ECO:0007669"/>
    <property type="project" value="InterPro"/>
</dbReference>
<dbReference type="PANTHER" id="PTHR24567">
    <property type="entry name" value="CRP FAMILY TRANSCRIPTIONAL REGULATORY PROTEIN"/>
    <property type="match status" value="1"/>
</dbReference>
<evidence type="ECO:0000313" key="8">
    <source>
        <dbReference type="Proteomes" id="UP000246635"/>
    </source>
</evidence>
<dbReference type="EMBL" id="QGTQ01000013">
    <property type="protein sequence ID" value="PWV99748.1"/>
    <property type="molecule type" value="Genomic_DNA"/>
</dbReference>
<reference evidence="7 8" key="1">
    <citation type="submission" date="2018-05" db="EMBL/GenBank/DDBJ databases">
        <title>Genomic Encyclopedia of Type Strains, Phase III (KMG-III): the genomes of soil and plant-associated and newly described type strains.</title>
        <authorList>
            <person name="Whitman W."/>
        </authorList>
    </citation>
    <scope>NUCLEOTIDE SEQUENCE [LARGE SCALE GENOMIC DNA]</scope>
    <source>
        <strain evidence="7 8">CECT 5696</strain>
    </source>
</reference>
<dbReference type="SMART" id="SM00100">
    <property type="entry name" value="cNMP"/>
    <property type="match status" value="1"/>
</dbReference>
<dbReference type="PROSITE" id="PS00042">
    <property type="entry name" value="HTH_CRP_1"/>
    <property type="match status" value="1"/>
</dbReference>
<keyword evidence="1" id="KW-0805">Transcription regulation</keyword>
<dbReference type="Gene3D" id="2.60.120.10">
    <property type="entry name" value="Jelly Rolls"/>
    <property type="match status" value="1"/>
</dbReference>
<proteinExistence type="predicted"/>
<feature type="domain" description="HTH crp-type" evidence="6">
    <location>
        <begin position="200"/>
        <end position="273"/>
    </location>
</feature>
<dbReference type="InterPro" id="IPR036390">
    <property type="entry name" value="WH_DNA-bd_sf"/>
</dbReference>
<dbReference type="InterPro" id="IPR050397">
    <property type="entry name" value="Env_Response_Regulators"/>
</dbReference>
<evidence type="ECO:0000256" key="1">
    <source>
        <dbReference type="ARBA" id="ARBA00023015"/>
    </source>
</evidence>